<accession>A0ACC8ENW5</accession>
<gene>
    <name evidence="1" type="ORF">K441DRAFT_591230</name>
</gene>
<protein>
    <submittedName>
        <fullName evidence="1">Uncharacterized protein</fullName>
    </submittedName>
</protein>
<evidence type="ECO:0000313" key="1">
    <source>
        <dbReference type="EMBL" id="OCK88020.1"/>
    </source>
</evidence>
<dbReference type="EMBL" id="KV748251">
    <property type="protein sequence ID" value="OCK88020.1"/>
    <property type="molecule type" value="Genomic_DNA"/>
</dbReference>
<dbReference type="Proteomes" id="UP000250078">
    <property type="component" value="Unassembled WGS sequence"/>
</dbReference>
<proteinExistence type="predicted"/>
<sequence>MSEVQSRPATRGRSSARGGRGGYPSRGPRSNSKQTNGDHYGSTHVDTSADQGELGELKRQYLSQLTTLKELFPDWADVDLLLALQETDGDLQSTIERITEGNVSQFSEVKKTKDRSRSKVKDATATGPDATSASTRAGRGRGGHDSARGGRGRTERGRGGFRSTRGGAQASTNGARAATGPTSVPTTESSAWDNTAASENNENAQNPAWEQQPVAQTGEPKVQKSVAVPQAAAKKTWANVVKPAPAPVPPKPVTQAPVVPEERAPAPIETPAHEEVLETVAESEELPIPPVADEIPEETQAAPEELSSFTPENPLEESGDELTPSKHELTEDNVEHLPDVSAPPPTETAASIVASSRDIGSVGGVATPLSSAPQAPIGRPAIGGYATTALKAAVTPHRSASFNRRLIEQQEAVVMPGNLAIDRAAVQFGSMGLNGDLDSDALDIDEDREEAETRTQPPQHSPVAQPRASLPPAPRQLAPPAEAPSQETHSTPKQAPGLPPVPQPQNIPAHQQSPQSQLGPQTMQQQGSQTGQQYGQFGRYGQGGIQSEPSAPAQKPYDPFGQQASQPTQFDNYSSQAQAQAQASSQPLQQPQSQTGAFSSAPNEYSYTSEQQRNAYNYYQNYNQQSATSQQEAGSTQQRTGSAFGTGPSDSSFPPTQPQQGPNRYGEAQNSGHTTPNPALGGQHPTGPSSQQAQHMHQQPHAQPGHAGAYPYNHPYYGSPYFQNYMNQYGNYGQQGYGAFSGKGMYGQPHHGYGISPQTSYDQHSSSPANVGGFGQSSMHGRDSTLGGALGDYGRSGSAQPSQNQQHSANAAGGFGGIPDVFARSQAGFPSQNQPYGQQQSAQQGASEDSLKPFGDSKTSAGPSSSALGQPGRPGSATNNTPGQSQAGLPPPQSHQQGFGGYPSHLNQLQGGQGNQYGGLGGLGGHQGGAQSHQTGGYGGYGGFGGYGGYNRGGWGTNYGQH</sequence>
<organism evidence="1 2">
    <name type="scientific">Cenococcum geophilum 1.58</name>
    <dbReference type="NCBI Taxonomy" id="794803"/>
    <lineage>
        <taxon>Eukaryota</taxon>
        <taxon>Fungi</taxon>
        <taxon>Dikarya</taxon>
        <taxon>Ascomycota</taxon>
        <taxon>Pezizomycotina</taxon>
        <taxon>Dothideomycetes</taxon>
        <taxon>Pleosporomycetidae</taxon>
        <taxon>Gloniales</taxon>
        <taxon>Gloniaceae</taxon>
        <taxon>Cenococcum</taxon>
    </lineage>
</organism>
<name>A0ACC8ENW5_9PEZI</name>
<evidence type="ECO:0000313" key="2">
    <source>
        <dbReference type="Proteomes" id="UP000250078"/>
    </source>
</evidence>
<reference evidence="1 2" key="1">
    <citation type="journal article" date="2016" name="Nat. Commun.">
        <title>Ectomycorrhizal ecology is imprinted in the genome of the dominant symbiotic fungus Cenococcum geophilum.</title>
        <authorList>
            <consortium name="DOE Joint Genome Institute"/>
            <person name="Peter M."/>
            <person name="Kohler A."/>
            <person name="Ohm R.A."/>
            <person name="Kuo A."/>
            <person name="Krutzmann J."/>
            <person name="Morin E."/>
            <person name="Arend M."/>
            <person name="Barry K.W."/>
            <person name="Binder M."/>
            <person name="Choi C."/>
            <person name="Clum A."/>
            <person name="Copeland A."/>
            <person name="Grisel N."/>
            <person name="Haridas S."/>
            <person name="Kipfer T."/>
            <person name="LaButti K."/>
            <person name="Lindquist E."/>
            <person name="Lipzen A."/>
            <person name="Maire R."/>
            <person name="Meier B."/>
            <person name="Mihaltcheva S."/>
            <person name="Molinier V."/>
            <person name="Murat C."/>
            <person name="Poggeler S."/>
            <person name="Quandt C.A."/>
            <person name="Sperisen C."/>
            <person name="Tritt A."/>
            <person name="Tisserant E."/>
            <person name="Crous P.W."/>
            <person name="Henrissat B."/>
            <person name="Nehls U."/>
            <person name="Egli S."/>
            <person name="Spatafora J.W."/>
            <person name="Grigoriev I.V."/>
            <person name="Martin F.M."/>
        </authorList>
    </citation>
    <scope>NUCLEOTIDE SEQUENCE [LARGE SCALE GENOMIC DNA]</scope>
    <source>
        <strain evidence="1 2">1.58</strain>
    </source>
</reference>
<keyword evidence="2" id="KW-1185">Reference proteome</keyword>